<evidence type="ECO:0000256" key="1">
    <source>
        <dbReference type="SAM" id="MobiDB-lite"/>
    </source>
</evidence>
<feature type="region of interest" description="Disordered" evidence="1">
    <location>
        <begin position="1"/>
        <end position="29"/>
    </location>
</feature>
<evidence type="ECO:0000313" key="3">
    <source>
        <dbReference type="Proteomes" id="UP000735302"/>
    </source>
</evidence>
<accession>A0AAV3ZX35</accession>
<gene>
    <name evidence="2" type="ORF">PoB_002560600</name>
</gene>
<sequence>MLPYPLLLPRYHHPPTPPPPASSSGNRAFCPPSTPGHDASVCVISHSAPSCCCRANMFPPKLLRDSLLAKVALARWRFFRLHQILQL</sequence>
<comment type="caution">
    <text evidence="2">The sequence shown here is derived from an EMBL/GenBank/DDBJ whole genome shotgun (WGS) entry which is preliminary data.</text>
</comment>
<dbReference type="Proteomes" id="UP000735302">
    <property type="component" value="Unassembled WGS sequence"/>
</dbReference>
<organism evidence="2 3">
    <name type="scientific">Plakobranchus ocellatus</name>
    <dbReference type="NCBI Taxonomy" id="259542"/>
    <lineage>
        <taxon>Eukaryota</taxon>
        <taxon>Metazoa</taxon>
        <taxon>Spiralia</taxon>
        <taxon>Lophotrochozoa</taxon>
        <taxon>Mollusca</taxon>
        <taxon>Gastropoda</taxon>
        <taxon>Heterobranchia</taxon>
        <taxon>Euthyneura</taxon>
        <taxon>Panpulmonata</taxon>
        <taxon>Sacoglossa</taxon>
        <taxon>Placobranchoidea</taxon>
        <taxon>Plakobranchidae</taxon>
        <taxon>Plakobranchus</taxon>
    </lineage>
</organism>
<proteinExistence type="predicted"/>
<reference evidence="2 3" key="1">
    <citation type="journal article" date="2021" name="Elife">
        <title>Chloroplast acquisition without the gene transfer in kleptoplastic sea slugs, Plakobranchus ocellatus.</title>
        <authorList>
            <person name="Maeda T."/>
            <person name="Takahashi S."/>
            <person name="Yoshida T."/>
            <person name="Shimamura S."/>
            <person name="Takaki Y."/>
            <person name="Nagai Y."/>
            <person name="Toyoda A."/>
            <person name="Suzuki Y."/>
            <person name="Arimoto A."/>
            <person name="Ishii H."/>
            <person name="Satoh N."/>
            <person name="Nishiyama T."/>
            <person name="Hasebe M."/>
            <person name="Maruyama T."/>
            <person name="Minagawa J."/>
            <person name="Obokata J."/>
            <person name="Shigenobu S."/>
        </authorList>
    </citation>
    <scope>NUCLEOTIDE SEQUENCE [LARGE SCALE GENOMIC DNA]</scope>
</reference>
<keyword evidence="3" id="KW-1185">Reference proteome</keyword>
<dbReference type="EMBL" id="BLXT01002947">
    <property type="protein sequence ID" value="GFN99100.1"/>
    <property type="molecule type" value="Genomic_DNA"/>
</dbReference>
<name>A0AAV3ZX35_9GAST</name>
<dbReference type="AlphaFoldDB" id="A0AAV3ZX35"/>
<protein>
    <submittedName>
        <fullName evidence="2">Uncharacterized protein</fullName>
    </submittedName>
</protein>
<evidence type="ECO:0000313" key="2">
    <source>
        <dbReference type="EMBL" id="GFN99100.1"/>
    </source>
</evidence>